<sequence>MTSPRITVALSVYNNAGYLAQALDSILAQTFADFELVIVDDGSTDGSTAIIDRYAATDPRIRVIRQANQGLVASLDHIIAVACGPYIARMDGDDVALPERFARQVGFLDANPDHGVIGTQIWTIDTRGHHRSEQPVDHPLSADVIAAALPTASPLCHPSVMMRRDVLEAAGGYRPAYRHCEDYDLWLRLAERTRIANLPDRLHLYRYSPSQVSHRHVLAQRYGVAVARLARAARAEGRRDPSHDWTVLPPIETLDTVFGRPDVARDVRAEVVRGLLYAPDVMAGEGLTWIAAHLDDVRRAGGEPVSGLWRAVARLARHHQHLGAIRLAGLLARHRIRR</sequence>
<keyword evidence="3" id="KW-0808">Transferase</keyword>
<dbReference type="Pfam" id="PF00535">
    <property type="entry name" value="Glycos_transf_2"/>
    <property type="match status" value="1"/>
</dbReference>
<dbReference type="SUPFAM" id="SSF53448">
    <property type="entry name" value="Nucleotide-diphospho-sugar transferases"/>
    <property type="match status" value="1"/>
</dbReference>
<dbReference type="InterPro" id="IPR050834">
    <property type="entry name" value="Glycosyltransf_2"/>
</dbReference>
<evidence type="ECO:0000313" key="6">
    <source>
        <dbReference type="Proteomes" id="UP000032305"/>
    </source>
</evidence>
<feature type="domain" description="Glycosyltransferase 2-like" evidence="4">
    <location>
        <begin position="8"/>
        <end position="168"/>
    </location>
</feature>
<comment type="caution">
    <text evidence="5">The sequence shown here is derived from an EMBL/GenBank/DDBJ whole genome shotgun (WGS) entry which is preliminary data.</text>
</comment>
<evidence type="ECO:0000256" key="2">
    <source>
        <dbReference type="ARBA" id="ARBA00022676"/>
    </source>
</evidence>
<keyword evidence="6" id="KW-1185">Reference proteome</keyword>
<organism evidence="5 6">
    <name type="scientific">Sphingomonas parapaucimobilis NBRC 15100</name>
    <dbReference type="NCBI Taxonomy" id="1219049"/>
    <lineage>
        <taxon>Bacteria</taxon>
        <taxon>Pseudomonadati</taxon>
        <taxon>Pseudomonadota</taxon>
        <taxon>Alphaproteobacteria</taxon>
        <taxon>Sphingomonadales</taxon>
        <taxon>Sphingomonadaceae</taxon>
        <taxon>Sphingomonas</taxon>
    </lineage>
</organism>
<evidence type="ECO:0000259" key="4">
    <source>
        <dbReference type="Pfam" id="PF00535"/>
    </source>
</evidence>
<keyword evidence="2" id="KW-0328">Glycosyltransferase</keyword>
<reference evidence="5 6" key="1">
    <citation type="submission" date="2014-11" db="EMBL/GenBank/DDBJ databases">
        <title>Whole genome shotgun sequence of Sphingomonas parapaucimobilis NBRC 15100.</title>
        <authorList>
            <person name="Katano-Makiyama Y."/>
            <person name="Hosoyama A."/>
            <person name="Hashimoto M."/>
            <person name="Hosoyama Y."/>
            <person name="Noguchi M."/>
            <person name="Numata M."/>
            <person name="Tsuchikane K."/>
            <person name="Hirakata S."/>
            <person name="Uohara A."/>
            <person name="Shimodaira J."/>
            <person name="Ohji S."/>
            <person name="Ichikawa N."/>
            <person name="Kimura A."/>
            <person name="Yamazoe A."/>
            <person name="Fujita N."/>
        </authorList>
    </citation>
    <scope>NUCLEOTIDE SEQUENCE [LARGE SCALE GENOMIC DNA]</scope>
    <source>
        <strain evidence="5 6">NBRC 15100</strain>
    </source>
</reference>
<dbReference type="eggNOG" id="COG1216">
    <property type="taxonomic scope" value="Bacteria"/>
</dbReference>
<dbReference type="Gene3D" id="3.90.550.10">
    <property type="entry name" value="Spore Coat Polysaccharide Biosynthesis Protein SpsA, Chain A"/>
    <property type="match status" value="1"/>
</dbReference>
<gene>
    <name evidence="5" type="ORF">SP5_039_00010</name>
</gene>
<accession>A0A0A1W7J9</accession>
<protein>
    <recommendedName>
        <fullName evidence="4">Glycosyltransferase 2-like domain-containing protein</fullName>
    </recommendedName>
</protein>
<name>A0A0A1W7J9_9SPHN</name>
<dbReference type="EMBL" id="BBPI01000039">
    <property type="protein sequence ID" value="GAM00864.1"/>
    <property type="molecule type" value="Genomic_DNA"/>
</dbReference>
<dbReference type="RefSeq" id="WP_042486550.1">
    <property type="nucleotide sequence ID" value="NZ_BBPI01000039.1"/>
</dbReference>
<dbReference type="PANTHER" id="PTHR43685:SF5">
    <property type="entry name" value="GLYCOSYLTRANSFERASE EPSE-RELATED"/>
    <property type="match status" value="1"/>
</dbReference>
<dbReference type="GO" id="GO:0016757">
    <property type="term" value="F:glycosyltransferase activity"/>
    <property type="evidence" value="ECO:0007669"/>
    <property type="project" value="UniProtKB-KW"/>
</dbReference>
<dbReference type="PANTHER" id="PTHR43685">
    <property type="entry name" value="GLYCOSYLTRANSFERASE"/>
    <property type="match status" value="1"/>
</dbReference>
<dbReference type="InterPro" id="IPR001173">
    <property type="entry name" value="Glyco_trans_2-like"/>
</dbReference>
<comment type="similarity">
    <text evidence="1">Belongs to the glycosyltransferase 2 family.</text>
</comment>
<dbReference type="InterPro" id="IPR029044">
    <property type="entry name" value="Nucleotide-diphossugar_trans"/>
</dbReference>
<proteinExistence type="inferred from homology"/>
<evidence type="ECO:0000256" key="1">
    <source>
        <dbReference type="ARBA" id="ARBA00006739"/>
    </source>
</evidence>
<dbReference type="AlphaFoldDB" id="A0A0A1W7J9"/>
<evidence type="ECO:0000256" key="3">
    <source>
        <dbReference type="ARBA" id="ARBA00022679"/>
    </source>
</evidence>
<dbReference type="OrthoDB" id="9807795at2"/>
<dbReference type="Proteomes" id="UP000032305">
    <property type="component" value="Unassembled WGS sequence"/>
</dbReference>
<evidence type="ECO:0000313" key="5">
    <source>
        <dbReference type="EMBL" id="GAM00864.1"/>
    </source>
</evidence>